<evidence type="ECO:0000313" key="3">
    <source>
        <dbReference type="Proteomes" id="UP001150538"/>
    </source>
</evidence>
<gene>
    <name evidence="2" type="ORF">H4219_005449</name>
</gene>
<evidence type="ECO:0000256" key="1">
    <source>
        <dbReference type="SAM" id="MobiDB-lite"/>
    </source>
</evidence>
<reference evidence="2" key="1">
    <citation type="submission" date="2022-07" db="EMBL/GenBank/DDBJ databases">
        <title>Phylogenomic reconstructions and comparative analyses of Kickxellomycotina fungi.</title>
        <authorList>
            <person name="Reynolds N.K."/>
            <person name="Stajich J.E."/>
            <person name="Barry K."/>
            <person name="Grigoriev I.V."/>
            <person name="Crous P."/>
            <person name="Smith M.E."/>
        </authorList>
    </citation>
    <scope>NUCLEOTIDE SEQUENCE</scope>
    <source>
        <strain evidence="2">NBRC 100468</strain>
    </source>
</reference>
<sequence length="159" mass="16726">MASTAPPHEDKVVMGDTDQDPERAPPVSAPTPATNAAEPTKQIEFSFVSNGFKHPADNVPAAAVNSSAHSVSNAGPLTTTTLPTEAASSPPDPQAGSDKSSEEPWVQVKLLSQKLKEGRQCATCRTTTHAMAKDLKASLFAGKAKMNKKKSRGKFSFPP</sequence>
<protein>
    <submittedName>
        <fullName evidence="2">Uncharacterized protein</fullName>
    </submittedName>
</protein>
<name>A0A9W7ZMW7_9FUNG</name>
<dbReference type="Proteomes" id="UP001150538">
    <property type="component" value="Unassembled WGS sequence"/>
</dbReference>
<dbReference type="AlphaFoldDB" id="A0A9W7ZMW7"/>
<accession>A0A9W7ZMW7</accession>
<feature type="compositionally biased region" description="Low complexity" evidence="1">
    <location>
        <begin position="30"/>
        <end position="40"/>
    </location>
</feature>
<comment type="caution">
    <text evidence="2">The sequence shown here is derived from an EMBL/GenBank/DDBJ whole genome shotgun (WGS) entry which is preliminary data.</text>
</comment>
<feature type="region of interest" description="Disordered" evidence="1">
    <location>
        <begin position="1"/>
        <end position="106"/>
    </location>
</feature>
<dbReference type="EMBL" id="JANBPU010000307">
    <property type="protein sequence ID" value="KAJ1912847.1"/>
    <property type="molecule type" value="Genomic_DNA"/>
</dbReference>
<keyword evidence="3" id="KW-1185">Reference proteome</keyword>
<organism evidence="2 3">
    <name type="scientific">Mycoemilia scoparia</name>
    <dbReference type="NCBI Taxonomy" id="417184"/>
    <lineage>
        <taxon>Eukaryota</taxon>
        <taxon>Fungi</taxon>
        <taxon>Fungi incertae sedis</taxon>
        <taxon>Zoopagomycota</taxon>
        <taxon>Kickxellomycotina</taxon>
        <taxon>Kickxellomycetes</taxon>
        <taxon>Kickxellales</taxon>
        <taxon>Kickxellaceae</taxon>
        <taxon>Mycoemilia</taxon>
    </lineage>
</organism>
<evidence type="ECO:0000313" key="2">
    <source>
        <dbReference type="EMBL" id="KAJ1912847.1"/>
    </source>
</evidence>
<feature type="compositionally biased region" description="Low complexity" evidence="1">
    <location>
        <begin position="57"/>
        <end position="84"/>
    </location>
</feature>
<proteinExistence type="predicted"/>